<dbReference type="Proteomes" id="UP001195483">
    <property type="component" value="Unassembled WGS sequence"/>
</dbReference>
<protein>
    <submittedName>
        <fullName evidence="1">Uncharacterized protein</fullName>
    </submittedName>
</protein>
<evidence type="ECO:0000313" key="1">
    <source>
        <dbReference type="EMBL" id="KAK3611817.1"/>
    </source>
</evidence>
<sequence>MKVVEHHGTKTTLPSSDRIFLNQSTEPEERIYDYPDLSQMDLYIDKKPVAHVSPPSKTDSHQKHSNKTFTNLTVPELYERLKLCGFEQLSKVCDNQKIDGMFMFGLEETLLVKSPFNLTQFQFYT</sequence>
<dbReference type="EMBL" id="JAEAOA010002337">
    <property type="protein sequence ID" value="KAK3611817.1"/>
    <property type="molecule type" value="Genomic_DNA"/>
</dbReference>
<accession>A0AAE0TK51</accession>
<proteinExistence type="predicted"/>
<name>A0AAE0TK51_9BIVA</name>
<reference evidence="1" key="1">
    <citation type="journal article" date="2021" name="Genome Biol. Evol.">
        <title>A High-Quality Reference Genome for a Parasitic Bivalve with Doubly Uniparental Inheritance (Bivalvia: Unionida).</title>
        <authorList>
            <person name="Smith C.H."/>
        </authorList>
    </citation>
    <scope>NUCLEOTIDE SEQUENCE</scope>
    <source>
        <strain evidence="1">CHS0354</strain>
    </source>
</reference>
<comment type="caution">
    <text evidence="1">The sequence shown here is derived from an EMBL/GenBank/DDBJ whole genome shotgun (WGS) entry which is preliminary data.</text>
</comment>
<reference evidence="1" key="3">
    <citation type="submission" date="2023-05" db="EMBL/GenBank/DDBJ databases">
        <authorList>
            <person name="Smith C.H."/>
        </authorList>
    </citation>
    <scope>NUCLEOTIDE SEQUENCE</scope>
    <source>
        <strain evidence="1">CHS0354</strain>
        <tissue evidence="1">Mantle</tissue>
    </source>
</reference>
<evidence type="ECO:0000313" key="2">
    <source>
        <dbReference type="Proteomes" id="UP001195483"/>
    </source>
</evidence>
<reference evidence="1" key="2">
    <citation type="journal article" date="2021" name="Genome Biol. Evol.">
        <title>Developing a high-quality reference genome for a parasitic bivalve with doubly uniparental inheritance (Bivalvia: Unionida).</title>
        <authorList>
            <person name="Smith C.H."/>
        </authorList>
    </citation>
    <scope>NUCLEOTIDE SEQUENCE</scope>
    <source>
        <strain evidence="1">CHS0354</strain>
        <tissue evidence="1">Mantle</tissue>
    </source>
</reference>
<keyword evidence="2" id="KW-1185">Reference proteome</keyword>
<organism evidence="1 2">
    <name type="scientific">Potamilus streckersoni</name>
    <dbReference type="NCBI Taxonomy" id="2493646"/>
    <lineage>
        <taxon>Eukaryota</taxon>
        <taxon>Metazoa</taxon>
        <taxon>Spiralia</taxon>
        <taxon>Lophotrochozoa</taxon>
        <taxon>Mollusca</taxon>
        <taxon>Bivalvia</taxon>
        <taxon>Autobranchia</taxon>
        <taxon>Heteroconchia</taxon>
        <taxon>Palaeoheterodonta</taxon>
        <taxon>Unionida</taxon>
        <taxon>Unionoidea</taxon>
        <taxon>Unionidae</taxon>
        <taxon>Ambleminae</taxon>
        <taxon>Lampsilini</taxon>
        <taxon>Potamilus</taxon>
    </lineage>
</organism>
<dbReference type="AlphaFoldDB" id="A0AAE0TK51"/>
<gene>
    <name evidence="1" type="ORF">CHS0354_040487</name>
</gene>